<dbReference type="Proteomes" id="UP001148662">
    <property type="component" value="Unassembled WGS sequence"/>
</dbReference>
<gene>
    <name evidence="1" type="ORF">NM688_g2490</name>
</gene>
<organism evidence="1 2">
    <name type="scientific">Phlebia brevispora</name>
    <dbReference type="NCBI Taxonomy" id="194682"/>
    <lineage>
        <taxon>Eukaryota</taxon>
        <taxon>Fungi</taxon>
        <taxon>Dikarya</taxon>
        <taxon>Basidiomycota</taxon>
        <taxon>Agaricomycotina</taxon>
        <taxon>Agaricomycetes</taxon>
        <taxon>Polyporales</taxon>
        <taxon>Meruliaceae</taxon>
        <taxon>Phlebia</taxon>
    </lineage>
</organism>
<proteinExistence type="predicted"/>
<sequence>MQDATIFIPWSWGTELQVTTFECCMLLELLSGVLQPEYYCGSMDAPSVTVSSPGAIPTLSIFYLSPYHYIPTRGVCEVMLILFSFVTVLHFIGALGYRLWWVLPTICLAGAGEIAGWAARLWSSHDPFARNPFLIQIITTILSPTPLLGAIFIMFSRLSEILGVQYSRLSPRWYSRIFLSCDIIALTVQGLGGGIAASAQGAQQQKTLNLGSNIMLGGILFQLAAMMTFIFLVVEYFTRFFSNQPLRPKPEEPKSFKDDASVMTLVEARPWTPRTKLMSASIALCMFFLLVRSIYRTAELADGWDGKIISTEVLFNFFDGAMVVLTMYTLIFLHPSYLLPTSKASGSPLSKTVSA</sequence>
<name>A0ACC1T8K6_9APHY</name>
<dbReference type="EMBL" id="JANHOG010000317">
    <property type="protein sequence ID" value="KAJ3555590.1"/>
    <property type="molecule type" value="Genomic_DNA"/>
</dbReference>
<comment type="caution">
    <text evidence="1">The sequence shown here is derived from an EMBL/GenBank/DDBJ whole genome shotgun (WGS) entry which is preliminary data.</text>
</comment>
<protein>
    <submittedName>
        <fullName evidence="1">Uncharacterized protein</fullName>
    </submittedName>
</protein>
<evidence type="ECO:0000313" key="2">
    <source>
        <dbReference type="Proteomes" id="UP001148662"/>
    </source>
</evidence>
<accession>A0ACC1T8K6</accession>
<reference evidence="1" key="1">
    <citation type="submission" date="2022-07" db="EMBL/GenBank/DDBJ databases">
        <title>Genome Sequence of Phlebia brevispora.</title>
        <authorList>
            <person name="Buettner E."/>
        </authorList>
    </citation>
    <scope>NUCLEOTIDE SEQUENCE</scope>
    <source>
        <strain evidence="1">MPL23</strain>
    </source>
</reference>
<keyword evidence="2" id="KW-1185">Reference proteome</keyword>
<evidence type="ECO:0000313" key="1">
    <source>
        <dbReference type="EMBL" id="KAJ3555590.1"/>
    </source>
</evidence>